<dbReference type="SMART" id="SM00422">
    <property type="entry name" value="HTH_MERR"/>
    <property type="match status" value="1"/>
</dbReference>
<evidence type="ECO:0000259" key="2">
    <source>
        <dbReference type="PROSITE" id="PS50937"/>
    </source>
</evidence>
<feature type="region of interest" description="Disordered" evidence="1">
    <location>
        <begin position="130"/>
        <end position="243"/>
    </location>
</feature>
<dbReference type="PROSITE" id="PS50937">
    <property type="entry name" value="HTH_MERR_2"/>
    <property type="match status" value="1"/>
</dbReference>
<evidence type="ECO:0000313" key="3">
    <source>
        <dbReference type="EMBL" id="GAA3874731.1"/>
    </source>
</evidence>
<dbReference type="EMBL" id="BAABDF010000007">
    <property type="protein sequence ID" value="GAA3874731.1"/>
    <property type="molecule type" value="Genomic_DNA"/>
</dbReference>
<dbReference type="SUPFAM" id="SSF46955">
    <property type="entry name" value="Putative DNA-binding domain"/>
    <property type="match status" value="1"/>
</dbReference>
<proteinExistence type="predicted"/>
<comment type="caution">
    <text evidence="3">The sequence shown here is derived from an EMBL/GenBank/DDBJ whole genome shotgun (WGS) entry which is preliminary data.</text>
</comment>
<evidence type="ECO:0000313" key="4">
    <source>
        <dbReference type="Proteomes" id="UP001399917"/>
    </source>
</evidence>
<reference evidence="4" key="1">
    <citation type="journal article" date="2019" name="Int. J. Syst. Evol. Microbiol.">
        <title>The Global Catalogue of Microorganisms (GCM) 10K type strain sequencing project: providing services to taxonomists for standard genome sequencing and annotation.</title>
        <authorList>
            <consortium name="The Broad Institute Genomics Platform"/>
            <consortium name="The Broad Institute Genome Sequencing Center for Infectious Disease"/>
            <person name="Wu L."/>
            <person name="Ma J."/>
        </authorList>
    </citation>
    <scope>NUCLEOTIDE SEQUENCE [LARGE SCALE GENOMIC DNA]</scope>
    <source>
        <strain evidence="4">JCM 17190</strain>
    </source>
</reference>
<dbReference type="Gene3D" id="1.10.1660.10">
    <property type="match status" value="1"/>
</dbReference>
<accession>A0ABP7KEY0</accession>
<dbReference type="InterPro" id="IPR009061">
    <property type="entry name" value="DNA-bd_dom_put_sf"/>
</dbReference>
<dbReference type="InterPro" id="IPR000551">
    <property type="entry name" value="MerR-type_HTH_dom"/>
</dbReference>
<organism evidence="3 4">
    <name type="scientific">Celeribacter arenosi</name>
    <dbReference type="NCBI Taxonomy" id="792649"/>
    <lineage>
        <taxon>Bacteria</taxon>
        <taxon>Pseudomonadati</taxon>
        <taxon>Pseudomonadota</taxon>
        <taxon>Alphaproteobacteria</taxon>
        <taxon>Rhodobacterales</taxon>
        <taxon>Roseobacteraceae</taxon>
        <taxon>Celeribacter</taxon>
    </lineage>
</organism>
<dbReference type="Pfam" id="PF13411">
    <property type="entry name" value="MerR_1"/>
    <property type="match status" value="1"/>
</dbReference>
<name>A0ABP7KEY0_9RHOB</name>
<gene>
    <name evidence="3" type="ORF">GCM10022404_25700</name>
</gene>
<sequence length="336" mass="36041">MEKSPDAFRTISEVADWLETPAHVLRFWESRFSQVKPVKRAGGRRYYRPSDMALLGGIKKLLHDDGMTIRGVQKLLREQGVKHVASLSPEIDGVAPIESPAIDSIDVAIPSAPMAEDVPSLPDPVDDEPRVVPFAPISQSTPPIRTEAVPPTPVETPEDIVTPPLMDTQALEASVEETPDAQPTAPADSIEEPHNIEETAGPPPVTESFNFDAVETPPEPETFGEVDASPVVEDVSGADEEGVEELGDVSNVFASSQQTYPEDTFGLTEAEATHNEPTTPSVNAVDVPADPEDRDADFTAIGVLGRYSATDYARIPASELSALVARAEALHARLNG</sequence>
<feature type="domain" description="HTH merR-type" evidence="2">
    <location>
        <begin position="10"/>
        <end position="78"/>
    </location>
</feature>
<keyword evidence="4" id="KW-1185">Reference proteome</keyword>
<dbReference type="CDD" id="cd04765">
    <property type="entry name" value="HTH_MlrA-like_sg2"/>
    <property type="match status" value="1"/>
</dbReference>
<feature type="region of interest" description="Disordered" evidence="1">
    <location>
        <begin position="272"/>
        <end position="291"/>
    </location>
</feature>
<dbReference type="RefSeq" id="WP_344847683.1">
    <property type="nucleotide sequence ID" value="NZ_BAABDF010000007.1"/>
</dbReference>
<dbReference type="Proteomes" id="UP001399917">
    <property type="component" value="Unassembled WGS sequence"/>
</dbReference>
<protein>
    <recommendedName>
        <fullName evidence="2">HTH merR-type domain-containing protein</fullName>
    </recommendedName>
</protein>
<evidence type="ECO:0000256" key="1">
    <source>
        <dbReference type="SAM" id="MobiDB-lite"/>
    </source>
</evidence>